<reference evidence="1" key="1">
    <citation type="submission" date="2023-05" db="EMBL/GenBank/DDBJ databases">
        <authorList>
            <person name="Huff M."/>
        </authorList>
    </citation>
    <scope>NUCLEOTIDE SEQUENCE</scope>
</reference>
<evidence type="ECO:0000313" key="2">
    <source>
        <dbReference type="Proteomes" id="UP000834106"/>
    </source>
</evidence>
<protein>
    <submittedName>
        <fullName evidence="1">Uncharacterized protein</fullName>
    </submittedName>
</protein>
<keyword evidence="2" id="KW-1185">Reference proteome</keyword>
<dbReference type="AlphaFoldDB" id="A0AAD2A2Y4"/>
<dbReference type="PANTHER" id="PTHR31300:SF2">
    <property type="entry name" value="LIPASE-LIKE PROTEIN"/>
    <property type="match status" value="1"/>
</dbReference>
<dbReference type="Pfam" id="PF04788">
    <property type="entry name" value="DUF620"/>
    <property type="match status" value="1"/>
</dbReference>
<dbReference type="InterPro" id="IPR006873">
    <property type="entry name" value="DUF620"/>
</dbReference>
<dbReference type="Proteomes" id="UP000834106">
    <property type="component" value="Chromosome 17"/>
</dbReference>
<dbReference type="PANTHER" id="PTHR31300">
    <property type="entry name" value="LIPASE"/>
    <property type="match status" value="1"/>
</dbReference>
<sequence length="101" mass="11525">MQCMVNGDAVYWETTISSFLDDYRPFEGIMIAHSGRSAVTLFLFGEMAMSHSKTRMEETWTIEEEEREKSTISHAGHQAKVAAVEKIHDSGIDNIVWKMKI</sequence>
<gene>
    <name evidence="1" type="ORF">FPE_LOCUS27823</name>
</gene>
<name>A0AAD2A2Y4_9LAMI</name>
<proteinExistence type="predicted"/>
<accession>A0AAD2A2Y4</accession>
<organism evidence="1 2">
    <name type="scientific">Fraxinus pennsylvanica</name>
    <dbReference type="NCBI Taxonomy" id="56036"/>
    <lineage>
        <taxon>Eukaryota</taxon>
        <taxon>Viridiplantae</taxon>
        <taxon>Streptophyta</taxon>
        <taxon>Embryophyta</taxon>
        <taxon>Tracheophyta</taxon>
        <taxon>Spermatophyta</taxon>
        <taxon>Magnoliopsida</taxon>
        <taxon>eudicotyledons</taxon>
        <taxon>Gunneridae</taxon>
        <taxon>Pentapetalae</taxon>
        <taxon>asterids</taxon>
        <taxon>lamiids</taxon>
        <taxon>Lamiales</taxon>
        <taxon>Oleaceae</taxon>
        <taxon>Oleeae</taxon>
        <taxon>Fraxinus</taxon>
    </lineage>
</organism>
<evidence type="ECO:0000313" key="1">
    <source>
        <dbReference type="EMBL" id="CAI9780393.1"/>
    </source>
</evidence>
<dbReference type="EMBL" id="OU503052">
    <property type="protein sequence ID" value="CAI9780393.1"/>
    <property type="molecule type" value="Genomic_DNA"/>
</dbReference>